<proteinExistence type="predicted"/>
<gene>
    <name evidence="1" type="ORF">BpHYR1_023039</name>
</gene>
<name>A0A3M7QLZ8_BRAPC</name>
<comment type="caution">
    <text evidence="1">The sequence shown here is derived from an EMBL/GenBank/DDBJ whole genome shotgun (WGS) entry which is preliminary data.</text>
</comment>
<evidence type="ECO:0000313" key="1">
    <source>
        <dbReference type="EMBL" id="RNA12352.1"/>
    </source>
</evidence>
<keyword evidence="2" id="KW-1185">Reference proteome</keyword>
<dbReference type="AlphaFoldDB" id="A0A3M7QLZ8"/>
<accession>A0A3M7QLZ8</accession>
<evidence type="ECO:0000313" key="2">
    <source>
        <dbReference type="Proteomes" id="UP000276133"/>
    </source>
</evidence>
<reference evidence="1 2" key="1">
    <citation type="journal article" date="2018" name="Sci. Rep.">
        <title>Genomic signatures of local adaptation to the degree of environmental predictability in rotifers.</title>
        <authorList>
            <person name="Franch-Gras L."/>
            <person name="Hahn C."/>
            <person name="Garcia-Roger E.M."/>
            <person name="Carmona M.J."/>
            <person name="Serra M."/>
            <person name="Gomez A."/>
        </authorList>
    </citation>
    <scope>NUCLEOTIDE SEQUENCE [LARGE SCALE GENOMIC DNA]</scope>
    <source>
        <strain evidence="1">HYR1</strain>
    </source>
</reference>
<dbReference type="EMBL" id="REGN01005708">
    <property type="protein sequence ID" value="RNA12352.1"/>
    <property type="molecule type" value="Genomic_DNA"/>
</dbReference>
<protein>
    <submittedName>
        <fullName evidence="1">Uncharacterized protein</fullName>
    </submittedName>
</protein>
<organism evidence="1 2">
    <name type="scientific">Brachionus plicatilis</name>
    <name type="common">Marine rotifer</name>
    <name type="synonym">Brachionus muelleri</name>
    <dbReference type="NCBI Taxonomy" id="10195"/>
    <lineage>
        <taxon>Eukaryota</taxon>
        <taxon>Metazoa</taxon>
        <taxon>Spiralia</taxon>
        <taxon>Gnathifera</taxon>
        <taxon>Rotifera</taxon>
        <taxon>Eurotatoria</taxon>
        <taxon>Monogononta</taxon>
        <taxon>Pseudotrocha</taxon>
        <taxon>Ploima</taxon>
        <taxon>Brachionidae</taxon>
        <taxon>Brachionus</taxon>
    </lineage>
</organism>
<sequence length="84" mass="9830">MSQVQSPITDLDLNWYLGLLNNFLLNFWYEKMVLSARIILMLITLINNELKKTILIRPGGEIRQKCLLKLSVPFLSFSLSERFL</sequence>
<dbReference type="Proteomes" id="UP000276133">
    <property type="component" value="Unassembled WGS sequence"/>
</dbReference>